<dbReference type="InterPro" id="IPR000415">
    <property type="entry name" value="Nitroreductase-like"/>
</dbReference>
<dbReference type="PANTHER" id="PTHR43673:SF2">
    <property type="entry name" value="NITROREDUCTASE"/>
    <property type="match status" value="1"/>
</dbReference>
<comment type="cofactor">
    <cofactor evidence="1">
        <name>FMN</name>
        <dbReference type="ChEBI" id="CHEBI:58210"/>
    </cofactor>
</comment>
<proteinExistence type="inferred from homology"/>
<comment type="caution">
    <text evidence="7">The sequence shown here is derived from an EMBL/GenBank/DDBJ whole genome shotgun (WGS) entry which is preliminary data.</text>
</comment>
<comment type="similarity">
    <text evidence="2">Belongs to the nitroreductase family.</text>
</comment>
<gene>
    <name evidence="7" type="ORF">VP06_10160</name>
</gene>
<evidence type="ECO:0000256" key="2">
    <source>
        <dbReference type="ARBA" id="ARBA00007118"/>
    </source>
</evidence>
<accession>A0A0J6SSH7</accession>
<name>A0A0J6SSH7_9HYPH</name>
<organism evidence="7 8">
    <name type="scientific">Methylobacterium aquaticum</name>
    <dbReference type="NCBI Taxonomy" id="270351"/>
    <lineage>
        <taxon>Bacteria</taxon>
        <taxon>Pseudomonadati</taxon>
        <taxon>Pseudomonadota</taxon>
        <taxon>Alphaproteobacteria</taxon>
        <taxon>Hyphomicrobiales</taxon>
        <taxon>Methylobacteriaceae</taxon>
        <taxon>Methylobacterium</taxon>
    </lineage>
</organism>
<dbReference type="EMBL" id="LABX01000071">
    <property type="protein sequence ID" value="KMO36333.1"/>
    <property type="molecule type" value="Genomic_DNA"/>
</dbReference>
<dbReference type="PANTHER" id="PTHR43673">
    <property type="entry name" value="NAD(P)H NITROREDUCTASE YDGI-RELATED"/>
    <property type="match status" value="1"/>
</dbReference>
<dbReference type="OrthoDB" id="9802510at2"/>
<evidence type="ECO:0000313" key="7">
    <source>
        <dbReference type="EMBL" id="KMO36333.1"/>
    </source>
</evidence>
<keyword evidence="3" id="KW-0285">Flavoprotein</keyword>
<dbReference type="RefSeq" id="WP_048463645.1">
    <property type="nucleotide sequence ID" value="NZ_LABX01000071.1"/>
</dbReference>
<dbReference type="Gene3D" id="3.40.109.10">
    <property type="entry name" value="NADH Oxidase"/>
    <property type="match status" value="1"/>
</dbReference>
<dbReference type="PATRIC" id="fig|270351.6.peg.6918"/>
<protein>
    <submittedName>
        <fullName evidence="7">Nitroreductase</fullName>
    </submittedName>
</protein>
<reference evidence="7 8" key="1">
    <citation type="submission" date="2015-03" db="EMBL/GenBank/DDBJ databases">
        <title>Genome sequencing of Methylobacterium aquaticum DSM16371 type strain.</title>
        <authorList>
            <person name="Chaudhry V."/>
            <person name="Patil P.B."/>
        </authorList>
    </citation>
    <scope>NUCLEOTIDE SEQUENCE [LARGE SCALE GENOMIC DNA]</scope>
    <source>
        <strain evidence="7 8">DSM 16371</strain>
    </source>
</reference>
<keyword evidence="4" id="KW-0288">FMN</keyword>
<dbReference type="InterPro" id="IPR029479">
    <property type="entry name" value="Nitroreductase"/>
</dbReference>
<evidence type="ECO:0000259" key="6">
    <source>
        <dbReference type="Pfam" id="PF00881"/>
    </source>
</evidence>
<sequence length="240" mass="26364">MTDPDFVQAFDGVMKGRYANRFFIDRPVPHETVRAILEAARYAPSGANTQPWRVHALAGAAKARICADILAAHDREAAQHASEYTYYAPDLPDRYQGRKQEFGRVFYGALGIAQDDAAGRASQTAKNYAFFGASVGLIVTIDRRLETGSWLDLGMFLQNVMLAAKVRGLDTCPQETLAKYHRVLRRHLPIAPQDIVVCGMALGFCDTAAASRRGVMERAPVEAFASFHGFEAPPARDTGE</sequence>
<dbReference type="Proteomes" id="UP000035929">
    <property type="component" value="Unassembled WGS sequence"/>
</dbReference>
<keyword evidence="5" id="KW-0560">Oxidoreductase</keyword>
<dbReference type="Pfam" id="PF00881">
    <property type="entry name" value="Nitroreductase"/>
    <property type="match status" value="1"/>
</dbReference>
<dbReference type="CDD" id="cd02136">
    <property type="entry name" value="PnbA_NfnB-like"/>
    <property type="match status" value="1"/>
</dbReference>
<dbReference type="GO" id="GO:0016491">
    <property type="term" value="F:oxidoreductase activity"/>
    <property type="evidence" value="ECO:0007669"/>
    <property type="project" value="UniProtKB-KW"/>
</dbReference>
<dbReference type="SUPFAM" id="SSF55469">
    <property type="entry name" value="FMN-dependent nitroreductase-like"/>
    <property type="match status" value="1"/>
</dbReference>
<evidence type="ECO:0000256" key="4">
    <source>
        <dbReference type="ARBA" id="ARBA00022643"/>
    </source>
</evidence>
<evidence type="ECO:0000256" key="5">
    <source>
        <dbReference type="ARBA" id="ARBA00023002"/>
    </source>
</evidence>
<feature type="domain" description="Nitroreductase" evidence="6">
    <location>
        <begin position="15"/>
        <end position="203"/>
    </location>
</feature>
<evidence type="ECO:0000256" key="1">
    <source>
        <dbReference type="ARBA" id="ARBA00001917"/>
    </source>
</evidence>
<dbReference type="AlphaFoldDB" id="A0A0J6SSH7"/>
<evidence type="ECO:0000256" key="3">
    <source>
        <dbReference type="ARBA" id="ARBA00022630"/>
    </source>
</evidence>
<evidence type="ECO:0000313" key="8">
    <source>
        <dbReference type="Proteomes" id="UP000035929"/>
    </source>
</evidence>